<feature type="compositionally biased region" description="Basic and acidic residues" evidence="7">
    <location>
        <begin position="7"/>
        <end position="20"/>
    </location>
</feature>
<keyword evidence="3" id="KW-0238">DNA-binding</keyword>
<accession>A0A243RG18</accession>
<dbReference type="InterPro" id="IPR005471">
    <property type="entry name" value="Tscrpt_reg_IclR_N"/>
</dbReference>
<dbReference type="GO" id="GO:0003700">
    <property type="term" value="F:DNA-binding transcription factor activity"/>
    <property type="evidence" value="ECO:0007669"/>
    <property type="project" value="TreeGrafter"/>
</dbReference>
<dbReference type="SMART" id="SM00346">
    <property type="entry name" value="HTH_ICLR"/>
    <property type="match status" value="1"/>
</dbReference>
<dbReference type="InterPro" id="IPR036388">
    <property type="entry name" value="WH-like_DNA-bd_sf"/>
</dbReference>
<sequence length="302" mass="32747">MPTDISEPSRHGVDTSEQPRRGIGTPEPSRRRGSEGASQTAATVERAADVLVLFADPGALTLGVTEIAERLGLSKATVHRILASLRLRGLVELDEETRRYSLGLTTMRLGLAYLDRLDLRRLAAPELTRLSRTLSETATLSVRTGSSRVYVDQVTPDREVIMSVTLGVPYPLHAGASSKAFLAFLADEEIDAYFRTVPLTPLTERTPVREDVLREDLAAIRRRGYAQSSAERQPGSASVAAPVLDHHGRPAGVISVCGPLERFRGEARECAEALLEATDRLSTLMGHTPPLMGHTPQGSSRP</sequence>
<dbReference type="RefSeq" id="WP_086576085.1">
    <property type="nucleotide sequence ID" value="NZ_NGFP01000128.1"/>
</dbReference>
<keyword evidence="4" id="KW-0804">Transcription</keyword>
<dbReference type="CDD" id="cd00090">
    <property type="entry name" value="HTH_ARSR"/>
    <property type="match status" value="1"/>
</dbReference>
<dbReference type="PANTHER" id="PTHR30136">
    <property type="entry name" value="HELIX-TURN-HELIX TRANSCRIPTIONAL REGULATOR, ICLR FAMILY"/>
    <property type="match status" value="1"/>
</dbReference>
<evidence type="ECO:0000256" key="3">
    <source>
        <dbReference type="ARBA" id="ARBA00023125"/>
    </source>
</evidence>
<name>A0A243RG18_9ACTN</name>
<feature type="domain" description="HTH iclR-type" evidence="8">
    <location>
        <begin position="41"/>
        <end position="104"/>
    </location>
</feature>
<evidence type="ECO:0000256" key="4">
    <source>
        <dbReference type="ARBA" id="ARBA00023163"/>
    </source>
</evidence>
<keyword evidence="1" id="KW-0319">Glycerol metabolism</keyword>
<gene>
    <name evidence="10" type="ORF">CA984_25470</name>
</gene>
<feature type="domain" description="IclR-ED" evidence="9">
    <location>
        <begin position="105"/>
        <end position="287"/>
    </location>
</feature>
<reference evidence="10 11" key="1">
    <citation type="submission" date="2017-05" db="EMBL/GenBank/DDBJ databases">
        <title>Biotechnological potential of actinobacteria isolated from South African environments.</title>
        <authorList>
            <person name="Le Roes-Hill M."/>
            <person name="Prins A."/>
            <person name="Durrell K.A."/>
        </authorList>
    </citation>
    <scope>NUCLEOTIDE SEQUENCE [LARGE SCALE GENOMIC DNA]</scope>
    <source>
        <strain evidence="10">M26</strain>
    </source>
</reference>
<dbReference type="PANTHER" id="PTHR30136:SF35">
    <property type="entry name" value="HTH-TYPE TRANSCRIPTIONAL REGULATOR RV1719"/>
    <property type="match status" value="1"/>
</dbReference>
<evidence type="ECO:0000256" key="1">
    <source>
        <dbReference type="ARBA" id="ARBA00022798"/>
    </source>
</evidence>
<protein>
    <recommendedName>
        <fullName evidence="6">Glycerol operon regulatory protein</fullName>
    </recommendedName>
</protein>
<dbReference type="Gene3D" id="1.10.10.10">
    <property type="entry name" value="Winged helix-like DNA-binding domain superfamily/Winged helix DNA-binding domain"/>
    <property type="match status" value="1"/>
</dbReference>
<dbReference type="SUPFAM" id="SSF46785">
    <property type="entry name" value="Winged helix' DNA-binding domain"/>
    <property type="match status" value="1"/>
</dbReference>
<evidence type="ECO:0000256" key="5">
    <source>
        <dbReference type="ARBA" id="ARBA00058938"/>
    </source>
</evidence>
<dbReference type="GO" id="GO:0045892">
    <property type="term" value="P:negative regulation of DNA-templated transcription"/>
    <property type="evidence" value="ECO:0007669"/>
    <property type="project" value="TreeGrafter"/>
</dbReference>
<dbReference type="GO" id="GO:0003677">
    <property type="term" value="F:DNA binding"/>
    <property type="evidence" value="ECO:0007669"/>
    <property type="project" value="UniProtKB-KW"/>
</dbReference>
<dbReference type="GO" id="GO:0006071">
    <property type="term" value="P:glycerol metabolic process"/>
    <property type="evidence" value="ECO:0007669"/>
    <property type="project" value="UniProtKB-KW"/>
</dbReference>
<dbReference type="InterPro" id="IPR050707">
    <property type="entry name" value="HTH_MetabolicPath_Reg"/>
</dbReference>
<dbReference type="InterPro" id="IPR036390">
    <property type="entry name" value="WH_DNA-bd_sf"/>
</dbReference>
<dbReference type="EMBL" id="NGFP01000128">
    <property type="protein sequence ID" value="OUC93677.1"/>
    <property type="molecule type" value="Genomic_DNA"/>
</dbReference>
<dbReference type="FunFam" id="1.10.10.10:FF:000056">
    <property type="entry name" value="IclR family transcriptional regulator"/>
    <property type="match status" value="1"/>
</dbReference>
<dbReference type="Pfam" id="PF01614">
    <property type="entry name" value="IclR_C"/>
    <property type="match status" value="1"/>
</dbReference>
<keyword evidence="2" id="KW-0805">Transcription regulation</keyword>
<evidence type="ECO:0000313" key="10">
    <source>
        <dbReference type="EMBL" id="OUC93677.1"/>
    </source>
</evidence>
<dbReference type="AlphaFoldDB" id="A0A243RG18"/>
<dbReference type="InterPro" id="IPR029016">
    <property type="entry name" value="GAF-like_dom_sf"/>
</dbReference>
<dbReference type="InterPro" id="IPR011991">
    <property type="entry name" value="ArsR-like_HTH"/>
</dbReference>
<feature type="region of interest" description="Disordered" evidence="7">
    <location>
        <begin position="1"/>
        <end position="41"/>
    </location>
</feature>
<evidence type="ECO:0000256" key="2">
    <source>
        <dbReference type="ARBA" id="ARBA00023015"/>
    </source>
</evidence>
<evidence type="ECO:0000259" key="9">
    <source>
        <dbReference type="PROSITE" id="PS51078"/>
    </source>
</evidence>
<dbReference type="Proteomes" id="UP000194761">
    <property type="component" value="Unassembled WGS sequence"/>
</dbReference>
<dbReference type="PROSITE" id="PS51078">
    <property type="entry name" value="ICLR_ED"/>
    <property type="match status" value="1"/>
</dbReference>
<dbReference type="SUPFAM" id="SSF55781">
    <property type="entry name" value="GAF domain-like"/>
    <property type="match status" value="1"/>
</dbReference>
<evidence type="ECO:0000256" key="6">
    <source>
        <dbReference type="ARBA" id="ARBA00070406"/>
    </source>
</evidence>
<dbReference type="Gene3D" id="3.30.450.40">
    <property type="match status" value="1"/>
</dbReference>
<dbReference type="InterPro" id="IPR014757">
    <property type="entry name" value="Tscrpt_reg_IclR_C"/>
</dbReference>
<evidence type="ECO:0000256" key="7">
    <source>
        <dbReference type="SAM" id="MobiDB-lite"/>
    </source>
</evidence>
<proteinExistence type="predicted"/>
<comment type="function">
    <text evidence="5">May be an activator protein for the gylABX operon.</text>
</comment>
<organism evidence="10 11">
    <name type="scientific">Streptosporangium minutum</name>
    <dbReference type="NCBI Taxonomy" id="569862"/>
    <lineage>
        <taxon>Bacteria</taxon>
        <taxon>Bacillati</taxon>
        <taxon>Actinomycetota</taxon>
        <taxon>Actinomycetes</taxon>
        <taxon>Streptosporangiales</taxon>
        <taxon>Streptosporangiaceae</taxon>
        <taxon>Streptosporangium</taxon>
    </lineage>
</organism>
<evidence type="ECO:0000313" key="11">
    <source>
        <dbReference type="Proteomes" id="UP000194761"/>
    </source>
</evidence>
<dbReference type="PROSITE" id="PS51077">
    <property type="entry name" value="HTH_ICLR"/>
    <property type="match status" value="1"/>
</dbReference>
<evidence type="ECO:0000259" key="8">
    <source>
        <dbReference type="PROSITE" id="PS51077"/>
    </source>
</evidence>
<dbReference type="Pfam" id="PF09339">
    <property type="entry name" value="HTH_IclR"/>
    <property type="match status" value="1"/>
</dbReference>
<comment type="caution">
    <text evidence="10">The sequence shown here is derived from an EMBL/GenBank/DDBJ whole genome shotgun (WGS) entry which is preliminary data.</text>
</comment>
<keyword evidence="11" id="KW-1185">Reference proteome</keyword>